<dbReference type="AlphaFoldDB" id="A0A016TZY3"/>
<dbReference type="InterPro" id="IPR051595">
    <property type="entry name" value="GH25_Enzymes"/>
</dbReference>
<evidence type="ECO:0000256" key="3">
    <source>
        <dbReference type="SAM" id="SignalP"/>
    </source>
</evidence>
<dbReference type="GO" id="GO:0003796">
    <property type="term" value="F:lysozyme activity"/>
    <property type="evidence" value="ECO:0007669"/>
    <property type="project" value="InterPro"/>
</dbReference>
<dbReference type="InterPro" id="IPR017853">
    <property type="entry name" value="GH"/>
</dbReference>
<dbReference type="OrthoDB" id="25039at2759"/>
<evidence type="ECO:0000256" key="2">
    <source>
        <dbReference type="ARBA" id="ARBA00022729"/>
    </source>
</evidence>
<comment type="similarity">
    <text evidence="1">Belongs to the glycosyl hydrolase 25 family.</text>
</comment>
<keyword evidence="2 3" id="KW-0732">Signal</keyword>
<organism evidence="4 5">
    <name type="scientific">Ancylostoma ceylanicum</name>
    <dbReference type="NCBI Taxonomy" id="53326"/>
    <lineage>
        <taxon>Eukaryota</taxon>
        <taxon>Metazoa</taxon>
        <taxon>Ecdysozoa</taxon>
        <taxon>Nematoda</taxon>
        <taxon>Chromadorea</taxon>
        <taxon>Rhabditida</taxon>
        <taxon>Rhabditina</taxon>
        <taxon>Rhabditomorpha</taxon>
        <taxon>Strongyloidea</taxon>
        <taxon>Ancylostomatidae</taxon>
        <taxon>Ancylostomatinae</taxon>
        <taxon>Ancylostoma</taxon>
    </lineage>
</organism>
<name>A0A016TZY3_9BILA</name>
<sequence>MKVLFVLSVILATCLAKAVTSDGIVGNAPHSGRKYRSNQQIFQNAAAGYAYAVDLAVPVSFSAFSCMKQYGYKTVFIRAYDPTGAGRFDTNSVNNIRSANQAGLGTEVYMTPQPHSNKRGSEQFRELYEGLRSGKIQVRTVWVQVTSPVNWGANSQANIYFLNELLSMAKYYGVTIGLYTNVYDWNQITKGATVEGVMLWYWNVNGGGVNGETPANFDDFRPFAKFTKPTVKQFGQVEYLCGVTVNRDVYLVNNAKHFLASAAENTNEELIVGTLGGDQMPGLVQSV</sequence>
<evidence type="ECO:0000313" key="5">
    <source>
        <dbReference type="Proteomes" id="UP000024635"/>
    </source>
</evidence>
<dbReference type="PANTHER" id="PTHR23208:SF36">
    <property type="entry name" value="LYSOZYME-RELATED"/>
    <property type="match status" value="1"/>
</dbReference>
<accession>A0A016TZY3</accession>
<evidence type="ECO:0000313" key="4">
    <source>
        <dbReference type="EMBL" id="EYC08341.1"/>
    </source>
</evidence>
<dbReference type="PANTHER" id="PTHR23208">
    <property type="entry name" value="LYSOZYME PROTEIN"/>
    <property type="match status" value="1"/>
</dbReference>
<dbReference type="GO" id="GO:0045087">
    <property type="term" value="P:innate immune response"/>
    <property type="evidence" value="ECO:0007669"/>
    <property type="project" value="TreeGrafter"/>
</dbReference>
<dbReference type="GO" id="GO:0007165">
    <property type="term" value="P:signal transduction"/>
    <property type="evidence" value="ECO:0007669"/>
    <property type="project" value="TreeGrafter"/>
</dbReference>
<dbReference type="EMBL" id="JARK01001402">
    <property type="protein sequence ID" value="EYC08341.1"/>
    <property type="molecule type" value="Genomic_DNA"/>
</dbReference>
<proteinExistence type="inferred from homology"/>
<dbReference type="GO" id="GO:0009253">
    <property type="term" value="P:peptidoglycan catabolic process"/>
    <property type="evidence" value="ECO:0007669"/>
    <property type="project" value="InterPro"/>
</dbReference>
<reference evidence="5" key="1">
    <citation type="journal article" date="2015" name="Nat. Genet.">
        <title>The genome and transcriptome of the zoonotic hookworm Ancylostoma ceylanicum identify infection-specific gene families.</title>
        <authorList>
            <person name="Schwarz E.M."/>
            <person name="Hu Y."/>
            <person name="Antoshechkin I."/>
            <person name="Miller M.M."/>
            <person name="Sternberg P.W."/>
            <person name="Aroian R.V."/>
        </authorList>
    </citation>
    <scope>NUCLEOTIDE SEQUENCE</scope>
    <source>
        <strain evidence="5">HY135</strain>
    </source>
</reference>
<evidence type="ECO:0008006" key="6">
    <source>
        <dbReference type="Google" id="ProtNLM"/>
    </source>
</evidence>
<feature type="signal peptide" evidence="3">
    <location>
        <begin position="1"/>
        <end position="16"/>
    </location>
</feature>
<dbReference type="Gene3D" id="3.20.20.80">
    <property type="entry name" value="Glycosidases"/>
    <property type="match status" value="1"/>
</dbReference>
<feature type="chain" id="PRO_5001491684" description="Lysozyme" evidence="3">
    <location>
        <begin position="17"/>
        <end position="287"/>
    </location>
</feature>
<dbReference type="InterPro" id="IPR002053">
    <property type="entry name" value="Glyco_hydro_25"/>
</dbReference>
<gene>
    <name evidence="4" type="primary">Acey_s0066.g3707</name>
    <name evidence="4" type="ORF">Y032_0066g3707</name>
</gene>
<dbReference type="SUPFAM" id="SSF51445">
    <property type="entry name" value="(Trans)glycosidases"/>
    <property type="match status" value="1"/>
</dbReference>
<dbReference type="PROSITE" id="PS51904">
    <property type="entry name" value="GLYCOSYL_HYDROL_F25_2"/>
    <property type="match status" value="1"/>
</dbReference>
<comment type="caution">
    <text evidence="4">The sequence shown here is derived from an EMBL/GenBank/DDBJ whole genome shotgun (WGS) entry which is preliminary data.</text>
</comment>
<protein>
    <recommendedName>
        <fullName evidence="6">Lysozyme</fullName>
    </recommendedName>
</protein>
<evidence type="ECO:0000256" key="1">
    <source>
        <dbReference type="ARBA" id="ARBA00010646"/>
    </source>
</evidence>
<keyword evidence="5" id="KW-1185">Reference proteome</keyword>
<dbReference type="GO" id="GO:0016998">
    <property type="term" value="P:cell wall macromolecule catabolic process"/>
    <property type="evidence" value="ECO:0007669"/>
    <property type="project" value="InterPro"/>
</dbReference>
<dbReference type="Proteomes" id="UP000024635">
    <property type="component" value="Unassembled WGS sequence"/>
</dbReference>
<dbReference type="CDD" id="cd06416">
    <property type="entry name" value="GH25_Lys1-like"/>
    <property type="match status" value="1"/>
</dbReference>